<name>A0A7T8KM84_CALRO</name>
<evidence type="ECO:0000256" key="3">
    <source>
        <dbReference type="ARBA" id="ARBA00022771"/>
    </source>
</evidence>
<keyword evidence="6" id="KW-0804">Transcription</keyword>
<keyword evidence="5" id="KW-0805">Transcription regulation</keyword>
<dbReference type="GO" id="GO:0005634">
    <property type="term" value="C:nucleus"/>
    <property type="evidence" value="ECO:0007669"/>
    <property type="project" value="UniProtKB-SubCell"/>
</dbReference>
<keyword evidence="3 8" id="KW-0863">Zinc-finger</keyword>
<evidence type="ECO:0000256" key="9">
    <source>
        <dbReference type="SAM" id="MobiDB-lite"/>
    </source>
</evidence>
<accession>A0A7T8KM84</accession>
<dbReference type="GO" id="GO:0000978">
    <property type="term" value="F:RNA polymerase II cis-regulatory region sequence-specific DNA binding"/>
    <property type="evidence" value="ECO:0007669"/>
    <property type="project" value="TreeGrafter"/>
</dbReference>
<dbReference type="SUPFAM" id="SSF57716">
    <property type="entry name" value="Glucocorticoid receptor-like (DNA-binding domain)"/>
    <property type="match status" value="1"/>
</dbReference>
<keyword evidence="4" id="KW-0862">Zinc</keyword>
<dbReference type="CDD" id="cd00202">
    <property type="entry name" value="ZnF_GATA"/>
    <property type="match status" value="1"/>
</dbReference>
<dbReference type="PANTHER" id="PTHR10071:SF281">
    <property type="entry name" value="BOX A-BINDING FACTOR-RELATED"/>
    <property type="match status" value="1"/>
</dbReference>
<evidence type="ECO:0000259" key="10">
    <source>
        <dbReference type="PROSITE" id="PS50114"/>
    </source>
</evidence>
<dbReference type="InterPro" id="IPR000679">
    <property type="entry name" value="Znf_GATA"/>
</dbReference>
<comment type="subcellular location">
    <subcellularLocation>
        <location evidence="1">Nucleus</location>
    </subcellularLocation>
</comment>
<keyword evidence="7" id="KW-0539">Nucleus</keyword>
<evidence type="ECO:0000313" key="11">
    <source>
        <dbReference type="EMBL" id="QQP58530.1"/>
    </source>
</evidence>
<gene>
    <name evidence="11" type="ORF">FKW44_003885</name>
</gene>
<proteinExistence type="predicted"/>
<organism evidence="11 12">
    <name type="scientific">Caligus rogercresseyi</name>
    <name type="common">Sea louse</name>
    <dbReference type="NCBI Taxonomy" id="217165"/>
    <lineage>
        <taxon>Eukaryota</taxon>
        <taxon>Metazoa</taxon>
        <taxon>Ecdysozoa</taxon>
        <taxon>Arthropoda</taxon>
        <taxon>Crustacea</taxon>
        <taxon>Multicrustacea</taxon>
        <taxon>Hexanauplia</taxon>
        <taxon>Copepoda</taxon>
        <taxon>Siphonostomatoida</taxon>
        <taxon>Caligidae</taxon>
        <taxon>Caligus</taxon>
    </lineage>
</organism>
<evidence type="ECO:0000256" key="1">
    <source>
        <dbReference type="ARBA" id="ARBA00004123"/>
    </source>
</evidence>
<dbReference type="InterPro" id="IPR013088">
    <property type="entry name" value="Znf_NHR/GATA"/>
</dbReference>
<dbReference type="GO" id="GO:0000981">
    <property type="term" value="F:DNA-binding transcription factor activity, RNA polymerase II-specific"/>
    <property type="evidence" value="ECO:0007669"/>
    <property type="project" value="TreeGrafter"/>
</dbReference>
<evidence type="ECO:0000256" key="2">
    <source>
        <dbReference type="ARBA" id="ARBA00022723"/>
    </source>
</evidence>
<evidence type="ECO:0000256" key="7">
    <source>
        <dbReference type="ARBA" id="ARBA00023242"/>
    </source>
</evidence>
<evidence type="ECO:0000256" key="8">
    <source>
        <dbReference type="PROSITE-ProRule" id="PRU00094"/>
    </source>
</evidence>
<evidence type="ECO:0000256" key="6">
    <source>
        <dbReference type="ARBA" id="ARBA00023163"/>
    </source>
</evidence>
<evidence type="ECO:0000256" key="5">
    <source>
        <dbReference type="ARBA" id="ARBA00023015"/>
    </source>
</evidence>
<feature type="region of interest" description="Disordered" evidence="9">
    <location>
        <begin position="17"/>
        <end position="86"/>
    </location>
</feature>
<dbReference type="Proteomes" id="UP000595437">
    <property type="component" value="Chromosome 2"/>
</dbReference>
<dbReference type="PROSITE" id="PS50114">
    <property type="entry name" value="GATA_ZN_FINGER_2"/>
    <property type="match status" value="1"/>
</dbReference>
<dbReference type="Gene3D" id="3.30.50.10">
    <property type="entry name" value="Erythroid Transcription Factor GATA-1, subunit A"/>
    <property type="match status" value="1"/>
</dbReference>
<dbReference type="EMBL" id="CP045891">
    <property type="protein sequence ID" value="QQP58530.1"/>
    <property type="molecule type" value="Genomic_DNA"/>
</dbReference>
<dbReference type="GO" id="GO:0000122">
    <property type="term" value="P:negative regulation of transcription by RNA polymerase II"/>
    <property type="evidence" value="ECO:0007669"/>
    <property type="project" value="TreeGrafter"/>
</dbReference>
<sequence>GEPVCNACGLYFKLHNTPRPLTMKKDGVIQTRKRKPKNIVSQDHSGRSKKHQINSPSSLELENQPSSDASSTLDYSYTLPNKELLA</sequence>
<dbReference type="OrthoDB" id="515401at2759"/>
<dbReference type="GO" id="GO:0008270">
    <property type="term" value="F:zinc ion binding"/>
    <property type="evidence" value="ECO:0007669"/>
    <property type="project" value="UniProtKB-KW"/>
</dbReference>
<keyword evidence="2" id="KW-0479">Metal-binding</keyword>
<dbReference type="GO" id="GO:0045165">
    <property type="term" value="P:cell fate commitment"/>
    <property type="evidence" value="ECO:0007669"/>
    <property type="project" value="TreeGrafter"/>
</dbReference>
<evidence type="ECO:0000313" key="12">
    <source>
        <dbReference type="Proteomes" id="UP000595437"/>
    </source>
</evidence>
<feature type="non-terminal residue" evidence="11">
    <location>
        <position position="1"/>
    </location>
</feature>
<feature type="non-terminal residue" evidence="11">
    <location>
        <position position="86"/>
    </location>
</feature>
<dbReference type="GO" id="GO:0045944">
    <property type="term" value="P:positive regulation of transcription by RNA polymerase II"/>
    <property type="evidence" value="ECO:0007669"/>
    <property type="project" value="TreeGrafter"/>
</dbReference>
<dbReference type="AlphaFoldDB" id="A0A7T8KM84"/>
<dbReference type="PANTHER" id="PTHR10071">
    <property type="entry name" value="TRANSCRIPTION FACTOR GATA FAMILY MEMBER"/>
    <property type="match status" value="1"/>
</dbReference>
<feature type="domain" description="GATA-type" evidence="10">
    <location>
        <begin position="1"/>
        <end position="32"/>
    </location>
</feature>
<evidence type="ECO:0000256" key="4">
    <source>
        <dbReference type="ARBA" id="ARBA00022833"/>
    </source>
</evidence>
<keyword evidence="12" id="KW-1185">Reference proteome</keyword>
<protein>
    <submittedName>
        <fullName evidence="11">LOC101860611</fullName>
    </submittedName>
</protein>
<reference evidence="12" key="1">
    <citation type="submission" date="2021-01" db="EMBL/GenBank/DDBJ databases">
        <title>Caligus Genome Assembly.</title>
        <authorList>
            <person name="Gallardo-Escarate C."/>
        </authorList>
    </citation>
    <scope>NUCLEOTIDE SEQUENCE [LARGE SCALE GENOMIC DNA]</scope>
</reference>
<dbReference type="InterPro" id="IPR039355">
    <property type="entry name" value="Transcription_factor_GATA"/>
</dbReference>
<feature type="compositionally biased region" description="Polar residues" evidence="9">
    <location>
        <begin position="53"/>
        <end position="79"/>
    </location>
</feature>